<sequence>MKILMMMRFHNNIWFTVFLDSIEQTVRTITNCDIQLKRDEDEYYHEYMHLKNAESASNVVLIHHSIVKGREAYIQIKRFNKGEVEIRSVVGL</sequence>
<dbReference type="EMBL" id="JAIVGD010000026">
    <property type="protein sequence ID" value="KAH0740496.1"/>
    <property type="molecule type" value="Genomic_DNA"/>
</dbReference>
<dbReference type="Proteomes" id="UP000826656">
    <property type="component" value="Unassembled WGS sequence"/>
</dbReference>
<proteinExistence type="predicted"/>
<name>A0ABQ7U105_SOLTU</name>
<organism evidence="1 2">
    <name type="scientific">Solanum tuberosum</name>
    <name type="common">Potato</name>
    <dbReference type="NCBI Taxonomy" id="4113"/>
    <lineage>
        <taxon>Eukaryota</taxon>
        <taxon>Viridiplantae</taxon>
        <taxon>Streptophyta</taxon>
        <taxon>Embryophyta</taxon>
        <taxon>Tracheophyta</taxon>
        <taxon>Spermatophyta</taxon>
        <taxon>Magnoliopsida</taxon>
        <taxon>eudicotyledons</taxon>
        <taxon>Gunneridae</taxon>
        <taxon>Pentapetalae</taxon>
        <taxon>asterids</taxon>
        <taxon>lamiids</taxon>
        <taxon>Solanales</taxon>
        <taxon>Solanaceae</taxon>
        <taxon>Solanoideae</taxon>
        <taxon>Solaneae</taxon>
        <taxon>Solanum</taxon>
    </lineage>
</organism>
<keyword evidence="2" id="KW-1185">Reference proteome</keyword>
<reference evidence="1 2" key="1">
    <citation type="journal article" date="2021" name="bioRxiv">
        <title>Chromosome-scale and haplotype-resolved genome assembly of a tetraploid potato cultivar.</title>
        <authorList>
            <person name="Sun H."/>
            <person name="Jiao W.-B."/>
            <person name="Krause K."/>
            <person name="Campoy J.A."/>
            <person name="Goel M."/>
            <person name="Folz-Donahue K."/>
            <person name="Kukat C."/>
            <person name="Huettel B."/>
            <person name="Schneeberger K."/>
        </authorList>
    </citation>
    <scope>NUCLEOTIDE SEQUENCE [LARGE SCALE GENOMIC DNA]</scope>
    <source>
        <strain evidence="1">SolTubOtavaFocal</strain>
        <tissue evidence="1">Leaves</tissue>
    </source>
</reference>
<evidence type="ECO:0000313" key="2">
    <source>
        <dbReference type="Proteomes" id="UP000826656"/>
    </source>
</evidence>
<protein>
    <submittedName>
        <fullName evidence="1">Uncharacterized protein</fullName>
    </submittedName>
</protein>
<evidence type="ECO:0000313" key="1">
    <source>
        <dbReference type="EMBL" id="KAH0740496.1"/>
    </source>
</evidence>
<comment type="caution">
    <text evidence="1">The sequence shown here is derived from an EMBL/GenBank/DDBJ whole genome shotgun (WGS) entry which is preliminary data.</text>
</comment>
<gene>
    <name evidence="1" type="ORF">KY290_033539</name>
</gene>
<accession>A0ABQ7U105</accession>